<feature type="domain" description="ParB-like N-terminal" evidence="2">
    <location>
        <begin position="32"/>
        <end position="121"/>
    </location>
</feature>
<dbReference type="InterPro" id="IPR003115">
    <property type="entry name" value="ParB_N"/>
</dbReference>
<reference evidence="4" key="1">
    <citation type="journal article" date="2019" name="Int. J. Syst. Evol. Microbiol.">
        <title>The Global Catalogue of Microorganisms (GCM) 10K type strain sequencing project: providing services to taxonomists for standard genome sequencing and annotation.</title>
        <authorList>
            <consortium name="The Broad Institute Genomics Platform"/>
            <consortium name="The Broad Institute Genome Sequencing Center for Infectious Disease"/>
            <person name="Wu L."/>
            <person name="Ma J."/>
        </authorList>
    </citation>
    <scope>NUCLEOTIDE SEQUENCE [LARGE SCALE GENOMIC DNA]</scope>
    <source>
        <strain evidence="4">JCM 31405</strain>
    </source>
</reference>
<dbReference type="Pfam" id="PF02195">
    <property type="entry name" value="ParB_N"/>
    <property type="match status" value="1"/>
</dbReference>
<dbReference type="CDD" id="cd16393">
    <property type="entry name" value="SPO0J_N"/>
    <property type="match status" value="1"/>
</dbReference>
<dbReference type="Gene3D" id="3.90.1530.30">
    <property type="match status" value="1"/>
</dbReference>
<evidence type="ECO:0000259" key="2">
    <source>
        <dbReference type="SMART" id="SM00470"/>
    </source>
</evidence>
<dbReference type="NCBIfam" id="TIGR00180">
    <property type="entry name" value="parB_part"/>
    <property type="match status" value="1"/>
</dbReference>
<dbReference type="Proteomes" id="UP000644548">
    <property type="component" value="Unassembled WGS sequence"/>
</dbReference>
<evidence type="ECO:0000313" key="4">
    <source>
        <dbReference type="Proteomes" id="UP000644548"/>
    </source>
</evidence>
<comment type="caution">
    <text evidence="3">The sequence shown here is derived from an EMBL/GenBank/DDBJ whole genome shotgun (WGS) entry which is preliminary data.</text>
</comment>
<dbReference type="InterPro" id="IPR004437">
    <property type="entry name" value="ParB/RepB/Spo0J"/>
</dbReference>
<dbReference type="InterPro" id="IPR036086">
    <property type="entry name" value="ParB/Sulfiredoxin_sf"/>
</dbReference>
<dbReference type="PANTHER" id="PTHR33375:SF7">
    <property type="entry name" value="CHROMOSOME 2-PARTITIONING PROTEIN PARB-RELATED"/>
    <property type="match status" value="1"/>
</dbReference>
<sequence length="295" mass="32699">MTRRPRPERRRDLAGLIGADAPDLTRRNLPDTHLPVTVLTPGPSQPRRAFDAGSLDSLARSIREHGVLQPLLVRPAGNQYEIVAGERRWRAAQLADLTEVPVVIRDIGDTEARQIALIENLQRDDLNTLDEVDAKLELVATTLNVPLQDARGRLMQLLREEPGADHAALEQLFAALGEQWTSFARNKLKILNWPAPLLAAVRQGLAYTAAQLIAQADPAQHERLITLARSGATRSELRDAIQQGKARPAAPAPAQEVVRQMGRTQWLNSLTADETRDLDRWLARMPASLRAKLKS</sequence>
<dbReference type="RefSeq" id="WP_189074284.1">
    <property type="nucleotide sequence ID" value="NZ_BMQN01000012.1"/>
</dbReference>
<evidence type="ECO:0000313" key="3">
    <source>
        <dbReference type="EMBL" id="GGS03904.1"/>
    </source>
</evidence>
<protein>
    <submittedName>
        <fullName evidence="3">Chromosome 2-partitioning protein ParB</fullName>
    </submittedName>
</protein>
<dbReference type="SUPFAM" id="SSF110849">
    <property type="entry name" value="ParB/Sulfiredoxin"/>
    <property type="match status" value="1"/>
</dbReference>
<evidence type="ECO:0000256" key="1">
    <source>
        <dbReference type="ARBA" id="ARBA00006295"/>
    </source>
</evidence>
<accession>A0ABQ2SB24</accession>
<dbReference type="SUPFAM" id="SSF109709">
    <property type="entry name" value="KorB DNA-binding domain-like"/>
    <property type="match status" value="1"/>
</dbReference>
<proteinExistence type="inferred from homology"/>
<dbReference type="InterPro" id="IPR050336">
    <property type="entry name" value="Chromosome_partition/occlusion"/>
</dbReference>
<dbReference type="Gene3D" id="1.10.10.2830">
    <property type="match status" value="1"/>
</dbReference>
<dbReference type="PANTHER" id="PTHR33375">
    <property type="entry name" value="CHROMOSOME-PARTITIONING PROTEIN PARB-RELATED"/>
    <property type="match status" value="1"/>
</dbReference>
<comment type="similarity">
    <text evidence="1">Belongs to the ParB family.</text>
</comment>
<keyword evidence="4" id="KW-1185">Reference proteome</keyword>
<dbReference type="SMART" id="SM00470">
    <property type="entry name" value="ParB"/>
    <property type="match status" value="1"/>
</dbReference>
<gene>
    <name evidence="3" type="primary">parB2</name>
    <name evidence="3" type="ORF">GCM10008960_33110</name>
</gene>
<organism evidence="3 4">
    <name type="scientific">Deinococcus sedimenti</name>
    <dbReference type="NCBI Taxonomy" id="1867090"/>
    <lineage>
        <taxon>Bacteria</taxon>
        <taxon>Thermotogati</taxon>
        <taxon>Deinococcota</taxon>
        <taxon>Deinococci</taxon>
        <taxon>Deinococcales</taxon>
        <taxon>Deinococcaceae</taxon>
        <taxon>Deinococcus</taxon>
    </lineage>
</organism>
<dbReference type="EMBL" id="BMQN01000012">
    <property type="protein sequence ID" value="GGS03904.1"/>
    <property type="molecule type" value="Genomic_DNA"/>
</dbReference>
<name>A0ABQ2SB24_9DEIO</name>